<dbReference type="InterPro" id="IPR011990">
    <property type="entry name" value="TPR-like_helical_dom_sf"/>
</dbReference>
<dbReference type="Proteomes" id="UP001224418">
    <property type="component" value="Unassembled WGS sequence"/>
</dbReference>
<dbReference type="SMART" id="SM00028">
    <property type="entry name" value="TPR"/>
    <property type="match status" value="3"/>
</dbReference>
<protein>
    <submittedName>
        <fullName evidence="3">Diguanylate cyclase (GGDEF)-like protein</fullName>
    </submittedName>
</protein>
<gene>
    <name evidence="3" type="ORF">QOZ93_000140</name>
</gene>
<evidence type="ECO:0000256" key="1">
    <source>
        <dbReference type="ARBA" id="ARBA00004167"/>
    </source>
</evidence>
<dbReference type="PANTHER" id="PTHR45138">
    <property type="entry name" value="REGULATORY COMPONENTS OF SENSORY TRANSDUCTION SYSTEM"/>
    <property type="match status" value="1"/>
</dbReference>
<dbReference type="InterPro" id="IPR027417">
    <property type="entry name" value="P-loop_NTPase"/>
</dbReference>
<dbReference type="SUPFAM" id="SSF55781">
    <property type="entry name" value="GAF domain-like"/>
    <property type="match status" value="1"/>
</dbReference>
<dbReference type="SUPFAM" id="SSF48452">
    <property type="entry name" value="TPR-like"/>
    <property type="match status" value="1"/>
</dbReference>
<dbReference type="InterPro" id="IPR050469">
    <property type="entry name" value="Diguanylate_Cyclase"/>
</dbReference>
<dbReference type="SUPFAM" id="SSF52540">
    <property type="entry name" value="P-loop containing nucleoside triphosphate hydrolases"/>
    <property type="match status" value="1"/>
</dbReference>
<evidence type="ECO:0000259" key="2">
    <source>
        <dbReference type="PROSITE" id="PS50887"/>
    </source>
</evidence>
<dbReference type="InterPro" id="IPR011009">
    <property type="entry name" value="Kinase-like_dom_sf"/>
</dbReference>
<dbReference type="SUPFAM" id="SSF56112">
    <property type="entry name" value="Protein kinase-like (PK-like)"/>
    <property type="match status" value="1"/>
</dbReference>
<name>A0ABU0JN06_HATLI</name>
<comment type="caution">
    <text evidence="3">The sequence shown here is derived from an EMBL/GenBank/DDBJ whole genome shotgun (WGS) entry which is preliminary data.</text>
</comment>
<feature type="domain" description="GGDEF" evidence="2">
    <location>
        <begin position="1461"/>
        <end position="1592"/>
    </location>
</feature>
<dbReference type="InterPro" id="IPR000160">
    <property type="entry name" value="GGDEF_dom"/>
</dbReference>
<sequence length="1766" mass="208707">MKLVNNRFRIVKAIEKFDYCSSYLVCDEDKNGKLKIMNVIEENHYTKKKISELKHNFENFSNIHTKYICKVYDFGIISSINNEKSLKNIYYYTAEYIENKKDLIDEIDKVSEEEFLGLYVDILKGINYLHLKGYVYKYLDLTSLKIKEIRDKKKAYIEEPIKNEFKVFNQTNIRESILYIDDIYSLGIIGIKLIFKDKIDFNNIYNYNKKCINLNERSLIFSKDFTKKLLKICSSMIQGNTVGVKSINGIIQTINKEFNKQYSKFEFNELERLNFNPSFIGKTGELNEVIDNVKNNKGIIEIKGTLGIGKTSFIKKIEEKLKYEKYEVCSLYYEEDFTKKGYEDFAQFLKNIINISDRETINRYKKDLGAVVQEFSKDRIDMTNILNEKQKILSSLSNFIFEVINTKNVVFLIDNICYCSKLFLEFVQYNVRAYKKSLDKKNLSFIISYSNKQLKENYQFKDFIYKISKIEKRKIITLNGFNKQEIHMYLKNIFNSNKVNIEEVDCFKDQTCGNPKIILEIIKDCYIKKIFYVNENGHWNLDKKKFKKYEISGEVQKILLNQLEGLSKNELEVLKYIAVFNQNEIKNEVIKYVKYIIGGNVESVLKGFISKGILQVTDKNGLKTGSFVNKILKSIIYNQMSQEEKKEKHNNIVKYIEINYKTKYKNLDQLIYHLEKSQQFNKVIKYSCILANNYKNKYDLENEKFYIKKALDNLEIVNGAKSRIYTLSKKMGYILFIQNDLSKALLYYKRCLNLAIEMGSNNKKIDILNLMIFIFIEKEDLNKVSIFMNVVKNMLSKTVYKKGYIKYKQIQSTVNLKKGKLNESKTVAYEILPLCSGKYEKYSGKFYFILGNIEYGNGNLQEAYNNYLISRKIFEKYKQSQNLAKVLNNLSIIEIYFKHNLKACESLLKKCLKIHQITGGYQEQLYPLYNLVNLYIKISKIKKAKEYALLILSESEKYKSQKECIIAYNLLFNINSEIYNFKEAHKYYQLSYKFIINSNYPEIIKNDFYVRSMNYFFNLKCTEQIQRFTEFILNSSNHLSETDKVEIFLINQILQFIKIYFRSKDKKLQDEAFIKLLKRIKSCKDILEKRKFLVNLGIIVVKSKPFINKVYEELKTTEQGDFKYTHLSKKYFITSFCEEKQRLKYLKLALQEAQNEVNHLMMSKIYIEIGNYYKNKDFYNSINNYFYAYKQIRYILKNMDLIYRDKFIEYNNLIECLEGISLIESKFNTQKNIKIEQKSRLSWQDNYLDYNYLEEIFNNRAFKEYYKIEHAKFIGTKIEDINEVIGEIAEDSKINLDNILKYLTWTSLGTFGAIVKCEKNKFEILMSTNNKLDLPNSLINVICKNCDKPMIVDDTYIQNIQPNNLFLDLQKSFCMPLYNKAIGNKDNVKTYLYIETDRIIDDINKDNAYKCMKMKKILNYVVKNYILELNSNIDKLTKTLNRSAMESRLGNVLNEAALRKEEVSIIMIDIDNFKSINDEFGHLRGDKVLKEVCDVIFSQITLNQYVGRYGGEEFLIILPKCNCDQAFKLSEKIRKKIYNDKCINNNIRVSISAGISTYPCQGIELWHLINKADMALYKAKKTGKNKSVIWDESFKDEEKNNNKLIWSIKNNEVKEYENINFMLRCIEILNKKQDKKEKLNIILNDLLNIMRGQYIAIYDVEDDLSYSEKMYVIKDKKNVSKFVSKKLMNEVVNNKKGIVTINWEKSQYKSYIGNRVDAYSSIICPLIKNEEVISLLYLKVSIKVQEFTTKEYNFVNIIANILCNLY</sequence>
<proteinExistence type="predicted"/>
<organism evidence="3 4">
    <name type="scientific">Hathewaya limosa</name>
    <name type="common">Clostridium limosum</name>
    <dbReference type="NCBI Taxonomy" id="1536"/>
    <lineage>
        <taxon>Bacteria</taxon>
        <taxon>Bacillati</taxon>
        <taxon>Bacillota</taxon>
        <taxon>Clostridia</taxon>
        <taxon>Eubacteriales</taxon>
        <taxon>Clostridiaceae</taxon>
        <taxon>Hathewaya</taxon>
    </lineage>
</organism>
<dbReference type="NCBIfam" id="TIGR00254">
    <property type="entry name" value="GGDEF"/>
    <property type="match status" value="1"/>
</dbReference>
<dbReference type="EMBL" id="JAUSWN010000001">
    <property type="protein sequence ID" value="MDQ0478439.1"/>
    <property type="molecule type" value="Genomic_DNA"/>
</dbReference>
<dbReference type="InterPro" id="IPR019734">
    <property type="entry name" value="TPR_rpt"/>
</dbReference>
<dbReference type="SMART" id="SM00267">
    <property type="entry name" value="GGDEF"/>
    <property type="match status" value="1"/>
</dbReference>
<dbReference type="PANTHER" id="PTHR45138:SF9">
    <property type="entry name" value="DIGUANYLATE CYCLASE DGCM-RELATED"/>
    <property type="match status" value="1"/>
</dbReference>
<dbReference type="Pfam" id="PF00990">
    <property type="entry name" value="GGDEF"/>
    <property type="match status" value="1"/>
</dbReference>
<dbReference type="Gene3D" id="3.30.70.270">
    <property type="match status" value="1"/>
</dbReference>
<keyword evidence="4" id="KW-1185">Reference proteome</keyword>
<evidence type="ECO:0000313" key="3">
    <source>
        <dbReference type="EMBL" id="MDQ0478439.1"/>
    </source>
</evidence>
<dbReference type="RefSeq" id="WP_307354736.1">
    <property type="nucleotide sequence ID" value="NZ_BAAACJ010000024.1"/>
</dbReference>
<dbReference type="SUPFAM" id="SSF55073">
    <property type="entry name" value="Nucleotide cyclase"/>
    <property type="match status" value="1"/>
</dbReference>
<dbReference type="CDD" id="cd01949">
    <property type="entry name" value="GGDEF"/>
    <property type="match status" value="1"/>
</dbReference>
<dbReference type="Gene3D" id="1.25.40.10">
    <property type="entry name" value="Tetratricopeptide repeat domain"/>
    <property type="match status" value="1"/>
</dbReference>
<dbReference type="InterPro" id="IPR043128">
    <property type="entry name" value="Rev_trsase/Diguanyl_cyclase"/>
</dbReference>
<reference evidence="3 4" key="1">
    <citation type="submission" date="2023-07" db="EMBL/GenBank/DDBJ databases">
        <title>Genomic Encyclopedia of Type Strains, Phase IV (KMG-IV): sequencing the most valuable type-strain genomes for metagenomic binning, comparative biology and taxonomic classification.</title>
        <authorList>
            <person name="Goeker M."/>
        </authorList>
    </citation>
    <scope>NUCLEOTIDE SEQUENCE [LARGE SCALE GENOMIC DNA]</scope>
    <source>
        <strain evidence="3 4">DSM 1400</strain>
    </source>
</reference>
<evidence type="ECO:0000313" key="4">
    <source>
        <dbReference type="Proteomes" id="UP001224418"/>
    </source>
</evidence>
<comment type="subcellular location">
    <subcellularLocation>
        <location evidence="1">Membrane</location>
        <topology evidence="1">Single-pass membrane protein</topology>
    </subcellularLocation>
</comment>
<dbReference type="PROSITE" id="PS50887">
    <property type="entry name" value="GGDEF"/>
    <property type="match status" value="1"/>
</dbReference>
<dbReference type="InterPro" id="IPR029787">
    <property type="entry name" value="Nucleotide_cyclase"/>
</dbReference>
<accession>A0ABU0JN06</accession>